<dbReference type="SUPFAM" id="SSF46689">
    <property type="entry name" value="Homeodomain-like"/>
    <property type="match status" value="2"/>
</dbReference>
<evidence type="ECO:0000256" key="9">
    <source>
        <dbReference type="ARBA" id="ARBA00024867"/>
    </source>
</evidence>
<accession>A0A3N1XU05</accession>
<dbReference type="SMART" id="SM00342">
    <property type="entry name" value="HTH_ARAC"/>
    <property type="match status" value="1"/>
</dbReference>
<dbReference type="SMART" id="SM00448">
    <property type="entry name" value="REC"/>
    <property type="match status" value="1"/>
</dbReference>
<dbReference type="PANTHER" id="PTHR42713:SF3">
    <property type="entry name" value="TRANSCRIPTIONAL REGULATORY PROTEIN HPTR"/>
    <property type="match status" value="1"/>
</dbReference>
<gene>
    <name evidence="13" type="ORF">EDD66_104249</name>
</gene>
<dbReference type="InterPro" id="IPR011006">
    <property type="entry name" value="CheY-like_superfamily"/>
</dbReference>
<dbReference type="PANTHER" id="PTHR42713">
    <property type="entry name" value="HISTIDINE KINASE-RELATED"/>
    <property type="match status" value="1"/>
</dbReference>
<dbReference type="Pfam" id="PF00072">
    <property type="entry name" value="Response_reg"/>
    <property type="match status" value="1"/>
</dbReference>
<dbReference type="Pfam" id="PF12833">
    <property type="entry name" value="HTH_18"/>
    <property type="match status" value="1"/>
</dbReference>
<dbReference type="InterPro" id="IPR018062">
    <property type="entry name" value="HTH_AraC-typ_CS"/>
</dbReference>
<dbReference type="GO" id="GO:0000160">
    <property type="term" value="P:phosphorelay signal transduction system"/>
    <property type="evidence" value="ECO:0007669"/>
    <property type="project" value="UniProtKB-KW"/>
</dbReference>
<feature type="modified residue" description="4-aspartylphosphate" evidence="10">
    <location>
        <position position="55"/>
    </location>
</feature>
<keyword evidence="5" id="KW-0902">Two-component regulatory system</keyword>
<dbReference type="SUPFAM" id="SSF52172">
    <property type="entry name" value="CheY-like"/>
    <property type="match status" value="1"/>
</dbReference>
<dbReference type="EMBL" id="RJVG01000004">
    <property type="protein sequence ID" value="ROR28662.1"/>
    <property type="molecule type" value="Genomic_DNA"/>
</dbReference>
<name>A0A3N1XU05_9FIRM</name>
<protein>
    <recommendedName>
        <fullName evidence="2">Stage 0 sporulation protein A homolog</fullName>
    </recommendedName>
</protein>
<keyword evidence="8" id="KW-0804">Transcription</keyword>
<evidence type="ECO:0000256" key="8">
    <source>
        <dbReference type="ARBA" id="ARBA00023163"/>
    </source>
</evidence>
<dbReference type="PROSITE" id="PS00041">
    <property type="entry name" value="HTH_ARAC_FAMILY_1"/>
    <property type="match status" value="1"/>
</dbReference>
<dbReference type="InterPro" id="IPR051552">
    <property type="entry name" value="HptR"/>
</dbReference>
<organism evidence="13 14">
    <name type="scientific">Mobilisporobacter senegalensis</name>
    <dbReference type="NCBI Taxonomy" id="1329262"/>
    <lineage>
        <taxon>Bacteria</taxon>
        <taxon>Bacillati</taxon>
        <taxon>Bacillota</taxon>
        <taxon>Clostridia</taxon>
        <taxon>Lachnospirales</taxon>
        <taxon>Lachnospiraceae</taxon>
        <taxon>Mobilisporobacter</taxon>
    </lineage>
</organism>
<evidence type="ECO:0000259" key="11">
    <source>
        <dbReference type="PROSITE" id="PS01124"/>
    </source>
</evidence>
<keyword evidence="7" id="KW-0238">DNA-binding</keyword>
<keyword evidence="6" id="KW-0805">Transcription regulation</keyword>
<evidence type="ECO:0000256" key="10">
    <source>
        <dbReference type="PROSITE-ProRule" id="PRU00169"/>
    </source>
</evidence>
<keyword evidence="3" id="KW-0963">Cytoplasm</keyword>
<keyword evidence="14" id="KW-1185">Reference proteome</keyword>
<comment type="function">
    <text evidence="9">May play the central regulatory role in sporulation. It may be an element of the effector pathway responsible for the activation of sporulation genes in response to nutritional stress. Spo0A may act in concert with spo0H (a sigma factor) to control the expression of some genes that are critical to the sporulation process.</text>
</comment>
<proteinExistence type="predicted"/>
<dbReference type="OrthoDB" id="9794370at2"/>
<evidence type="ECO:0000256" key="1">
    <source>
        <dbReference type="ARBA" id="ARBA00004496"/>
    </source>
</evidence>
<dbReference type="PROSITE" id="PS01124">
    <property type="entry name" value="HTH_ARAC_FAMILY_2"/>
    <property type="match status" value="1"/>
</dbReference>
<evidence type="ECO:0000256" key="4">
    <source>
        <dbReference type="ARBA" id="ARBA00022553"/>
    </source>
</evidence>
<dbReference type="InterPro" id="IPR018060">
    <property type="entry name" value="HTH_AraC"/>
</dbReference>
<dbReference type="InterPro" id="IPR009057">
    <property type="entry name" value="Homeodomain-like_sf"/>
</dbReference>
<dbReference type="Proteomes" id="UP000273083">
    <property type="component" value="Unassembled WGS sequence"/>
</dbReference>
<evidence type="ECO:0000256" key="5">
    <source>
        <dbReference type="ARBA" id="ARBA00023012"/>
    </source>
</evidence>
<evidence type="ECO:0000256" key="7">
    <source>
        <dbReference type="ARBA" id="ARBA00023125"/>
    </source>
</evidence>
<dbReference type="AlphaFoldDB" id="A0A3N1XU05"/>
<dbReference type="GO" id="GO:0003700">
    <property type="term" value="F:DNA-binding transcription factor activity"/>
    <property type="evidence" value="ECO:0007669"/>
    <property type="project" value="InterPro"/>
</dbReference>
<evidence type="ECO:0000256" key="2">
    <source>
        <dbReference type="ARBA" id="ARBA00018672"/>
    </source>
</evidence>
<evidence type="ECO:0000256" key="6">
    <source>
        <dbReference type="ARBA" id="ARBA00023015"/>
    </source>
</evidence>
<dbReference type="InterPro" id="IPR020449">
    <property type="entry name" value="Tscrpt_reg_AraC-type_HTH"/>
</dbReference>
<dbReference type="PROSITE" id="PS50110">
    <property type="entry name" value="RESPONSE_REGULATORY"/>
    <property type="match status" value="1"/>
</dbReference>
<dbReference type="Gene3D" id="1.10.10.60">
    <property type="entry name" value="Homeodomain-like"/>
    <property type="match status" value="2"/>
</dbReference>
<reference evidence="13 14" key="1">
    <citation type="submission" date="2018-11" db="EMBL/GenBank/DDBJ databases">
        <title>Genomic Encyclopedia of Type Strains, Phase IV (KMG-IV): sequencing the most valuable type-strain genomes for metagenomic binning, comparative biology and taxonomic classification.</title>
        <authorList>
            <person name="Goeker M."/>
        </authorList>
    </citation>
    <scope>NUCLEOTIDE SEQUENCE [LARGE SCALE GENOMIC DNA]</scope>
    <source>
        <strain evidence="13 14">DSM 26537</strain>
    </source>
</reference>
<feature type="domain" description="HTH araC/xylS-type" evidence="11">
    <location>
        <begin position="437"/>
        <end position="535"/>
    </location>
</feature>
<comment type="caution">
    <text evidence="13">The sequence shown here is derived from an EMBL/GenBank/DDBJ whole genome shotgun (WGS) entry which is preliminary data.</text>
</comment>
<evidence type="ECO:0000256" key="3">
    <source>
        <dbReference type="ARBA" id="ARBA00022490"/>
    </source>
</evidence>
<dbReference type="InterPro" id="IPR001789">
    <property type="entry name" value="Sig_transdc_resp-reg_receiver"/>
</dbReference>
<evidence type="ECO:0000313" key="13">
    <source>
        <dbReference type="EMBL" id="ROR28662.1"/>
    </source>
</evidence>
<dbReference type="RefSeq" id="WP_123609157.1">
    <property type="nucleotide sequence ID" value="NZ_RJVG01000004.1"/>
</dbReference>
<evidence type="ECO:0000259" key="12">
    <source>
        <dbReference type="PROSITE" id="PS50110"/>
    </source>
</evidence>
<dbReference type="CDD" id="cd17536">
    <property type="entry name" value="REC_YesN-like"/>
    <property type="match status" value="1"/>
</dbReference>
<keyword evidence="4 10" id="KW-0597">Phosphoprotein</keyword>
<dbReference type="PRINTS" id="PR00032">
    <property type="entry name" value="HTHARAC"/>
</dbReference>
<evidence type="ECO:0000313" key="14">
    <source>
        <dbReference type="Proteomes" id="UP000273083"/>
    </source>
</evidence>
<comment type="subcellular location">
    <subcellularLocation>
        <location evidence="1">Cytoplasm</location>
    </subcellularLocation>
</comment>
<sequence>MLKIIIADDEDKICQLIYKLVDWKSIEMEVVGIAHNGIEALELVKSHNPDVAITDIRMPGYDGLEFIGKAKEVNPDIEFIIISGYQHFEYAQKAIKYGVSDYLLKPIKKDELITTLTTMKDHYLVRAEQLSKEEKMKLSLKNNMVKLRNSFLNEILLKKVRRMKDISIDVINREYQYNFKEGCFQILTLKLDGLDQTYFSNVKFLEEKIVLLINNNLKEYCYDLESFFVENICYSILNFSLSNKKLIRRQCKILLDEIALQKDIFENLESTIGLGTVETNLSTIDDSLKTAIWSYEQRLVVGTNRVIDYDFTNTNQLADSQLFYDFNKQMDSALERLDKSAVVSSIRFLREGIKKRPETSGHEIVQMTKEVCNLFLITIRKNKFLLDENTTFFEEFSSNVNNFGSVNSLFNYLINSIVNLLDKIIEDKKQLDTKPIRDAKQYIQENYQNSITLEDVSTRVGFNATYFSSLFKKDTGYTFLEYLSEVRMNQAKILLKETNLGVAAICERVGYSDVKHFTKMFTKHIGLKPNEYRKLYS</sequence>
<dbReference type="GO" id="GO:0043565">
    <property type="term" value="F:sequence-specific DNA binding"/>
    <property type="evidence" value="ECO:0007669"/>
    <property type="project" value="InterPro"/>
</dbReference>
<feature type="domain" description="Response regulatory" evidence="12">
    <location>
        <begin position="3"/>
        <end position="120"/>
    </location>
</feature>
<dbReference type="GO" id="GO:0005737">
    <property type="term" value="C:cytoplasm"/>
    <property type="evidence" value="ECO:0007669"/>
    <property type="project" value="UniProtKB-SubCell"/>
</dbReference>
<dbReference type="Gene3D" id="3.40.50.2300">
    <property type="match status" value="1"/>
</dbReference>